<dbReference type="InterPro" id="IPR013128">
    <property type="entry name" value="Peptidase_C1A"/>
</dbReference>
<evidence type="ECO:0000256" key="1">
    <source>
        <dbReference type="ARBA" id="ARBA00008455"/>
    </source>
</evidence>
<evidence type="ECO:0000256" key="4">
    <source>
        <dbReference type="ARBA" id="ARBA00022807"/>
    </source>
</evidence>
<evidence type="ECO:0000259" key="6">
    <source>
        <dbReference type="SMART" id="SM00848"/>
    </source>
</evidence>
<dbReference type="AlphaFoldDB" id="A0A146MDS5"/>
<keyword evidence="4" id="KW-0788">Thiol protease</keyword>
<dbReference type="SUPFAM" id="SSF54001">
    <property type="entry name" value="Cysteine proteinases"/>
    <property type="match status" value="1"/>
</dbReference>
<dbReference type="InterPro" id="IPR039417">
    <property type="entry name" value="Peptidase_C1A_papain-like"/>
</dbReference>
<dbReference type="PANTHER" id="PTHR12411">
    <property type="entry name" value="CYSTEINE PROTEASE FAMILY C1-RELATED"/>
    <property type="match status" value="1"/>
</dbReference>
<organism evidence="7">
    <name type="scientific">Lygus hesperus</name>
    <name type="common">Western plant bug</name>
    <dbReference type="NCBI Taxonomy" id="30085"/>
    <lineage>
        <taxon>Eukaryota</taxon>
        <taxon>Metazoa</taxon>
        <taxon>Ecdysozoa</taxon>
        <taxon>Arthropoda</taxon>
        <taxon>Hexapoda</taxon>
        <taxon>Insecta</taxon>
        <taxon>Pterygota</taxon>
        <taxon>Neoptera</taxon>
        <taxon>Paraneoptera</taxon>
        <taxon>Hemiptera</taxon>
        <taxon>Heteroptera</taxon>
        <taxon>Panheteroptera</taxon>
        <taxon>Cimicomorpha</taxon>
        <taxon>Miridae</taxon>
        <taxon>Mirini</taxon>
        <taxon>Lygus</taxon>
    </lineage>
</organism>
<feature type="non-terminal residue" evidence="7">
    <location>
        <position position="1"/>
    </location>
</feature>
<feature type="domain" description="Peptidase C1A papain C-terminal" evidence="5">
    <location>
        <begin position="136"/>
        <end position="345"/>
    </location>
</feature>
<dbReference type="InterPro" id="IPR038765">
    <property type="entry name" value="Papain-like_cys_pep_sf"/>
</dbReference>
<dbReference type="InterPro" id="IPR013201">
    <property type="entry name" value="Prot_inhib_I29"/>
</dbReference>
<dbReference type="Gene3D" id="3.90.70.10">
    <property type="entry name" value="Cysteine proteinases"/>
    <property type="match status" value="1"/>
</dbReference>
<dbReference type="EMBL" id="GDHC01000681">
    <property type="protein sequence ID" value="JAQ17948.1"/>
    <property type="molecule type" value="Transcribed_RNA"/>
</dbReference>
<evidence type="ECO:0000313" key="7">
    <source>
        <dbReference type="EMBL" id="JAQ17948.1"/>
    </source>
</evidence>
<sequence>LVLGIQLSALPISRAFIASSVQRKMTAYFLPTVFLVIVASTNGFEEHWEGYKNVYNKSYRIGETRMMTNWLNNAEKVIKHNLEFESGIHTYNLKANHLADLHRTDYLKMIGLKPSRHRKLADTNLLRDSPHDKSDLPEEFDWREKGFVTPAWNQESCGSCYAFSIAASVQGQMFKTKGQLEGLSQQQIVDCSVLTGNLGCGGGSFKNTLRYIELAGLMKESDYPYNGKQNLCKYTALKDRVRIKTWKVLPARDEEALKAALVAVGPISVSLNASPYTFQLYHSGVYDDPDCPDDTLNHAMLLVGYTKDSWILKNWWTERWGQNGYMHLKRGRNRCGIADYAVFIEG</sequence>
<dbReference type="FunFam" id="3.90.70.10:FF:000006">
    <property type="entry name" value="Cathepsin S"/>
    <property type="match status" value="1"/>
</dbReference>
<protein>
    <submittedName>
        <fullName evidence="7">Cathepsin K</fullName>
    </submittedName>
</protein>
<evidence type="ECO:0000256" key="3">
    <source>
        <dbReference type="ARBA" id="ARBA00022801"/>
    </source>
</evidence>
<dbReference type="CDD" id="cd02248">
    <property type="entry name" value="Peptidase_C1A"/>
    <property type="match status" value="1"/>
</dbReference>
<reference evidence="7" key="1">
    <citation type="journal article" date="2016" name="Gigascience">
        <title>De novo construction of an expanded transcriptome assembly for the western tarnished plant bug, Lygus hesperus.</title>
        <authorList>
            <person name="Tassone E.E."/>
            <person name="Geib S.M."/>
            <person name="Hall B."/>
            <person name="Fabrick J.A."/>
            <person name="Brent C.S."/>
            <person name="Hull J.J."/>
        </authorList>
    </citation>
    <scope>NUCLEOTIDE SEQUENCE</scope>
</reference>
<dbReference type="Pfam" id="PF00112">
    <property type="entry name" value="Peptidase_C1"/>
    <property type="match status" value="1"/>
</dbReference>
<dbReference type="SMART" id="SM00645">
    <property type="entry name" value="Pept_C1"/>
    <property type="match status" value="1"/>
</dbReference>
<gene>
    <name evidence="7" type="primary">Ctsk_0</name>
    <name evidence="7" type="ORF">g.36432</name>
</gene>
<accession>A0A146MDS5</accession>
<dbReference type="GO" id="GO:0006508">
    <property type="term" value="P:proteolysis"/>
    <property type="evidence" value="ECO:0007669"/>
    <property type="project" value="UniProtKB-KW"/>
</dbReference>
<comment type="similarity">
    <text evidence="1">Belongs to the peptidase C1 family.</text>
</comment>
<evidence type="ECO:0000259" key="5">
    <source>
        <dbReference type="SMART" id="SM00645"/>
    </source>
</evidence>
<keyword evidence="3" id="KW-0378">Hydrolase</keyword>
<dbReference type="InterPro" id="IPR000668">
    <property type="entry name" value="Peptidase_C1A_C"/>
</dbReference>
<dbReference type="GO" id="GO:0008234">
    <property type="term" value="F:cysteine-type peptidase activity"/>
    <property type="evidence" value="ECO:0007669"/>
    <property type="project" value="UniProtKB-KW"/>
</dbReference>
<dbReference type="Pfam" id="PF08246">
    <property type="entry name" value="Inhibitor_I29"/>
    <property type="match status" value="1"/>
</dbReference>
<feature type="domain" description="Cathepsin propeptide inhibitor" evidence="6">
    <location>
        <begin position="48"/>
        <end position="106"/>
    </location>
</feature>
<keyword evidence="2" id="KW-0645">Protease</keyword>
<name>A0A146MDS5_LYGHE</name>
<evidence type="ECO:0000256" key="2">
    <source>
        <dbReference type="ARBA" id="ARBA00022670"/>
    </source>
</evidence>
<proteinExistence type="inferred from homology"/>
<dbReference type="SMART" id="SM00848">
    <property type="entry name" value="Inhibitor_I29"/>
    <property type="match status" value="1"/>
</dbReference>